<feature type="compositionally biased region" description="Basic and acidic residues" evidence="1">
    <location>
        <begin position="397"/>
        <end position="415"/>
    </location>
</feature>
<reference evidence="3 4" key="1">
    <citation type="submission" date="2017-11" db="EMBL/GenBank/DDBJ databases">
        <title>The genome of Rhizophagus clarus HR1 reveals common genetic basis of auxotrophy among arbuscular mycorrhizal fungi.</title>
        <authorList>
            <person name="Kobayashi Y."/>
        </authorList>
    </citation>
    <scope>NUCLEOTIDE SEQUENCE [LARGE SCALE GENOMIC DNA]</scope>
    <source>
        <strain evidence="3 4">HR1</strain>
    </source>
</reference>
<keyword evidence="4" id="KW-1185">Reference proteome</keyword>
<evidence type="ECO:0000313" key="4">
    <source>
        <dbReference type="Proteomes" id="UP000247702"/>
    </source>
</evidence>
<sequence length="601" mass="65131">MIIVISNPIECDGYVCVYTPAAIIPWAIFWTIVSIYFTMVVHSYVQRRKSKEEEAAAANSLERTIIDMPNAPVVAHPFVPPNVPVGPYYPYGPPPNMVPIVIVDPNNPNMKNLPIVPVVDSHPYVQVNEEIHPYVQVNEEIHPYVQFNEEMKVLPVVPVIGEDIKSLPVVPIVDDHPYGQTSEDIKSLSAVPAVVDDHPYGQTSEDMMMNVSAAADGNLHGQTSTEKNNVPTTSNDMMTATADSKNLSIASDGGQTSEDIMMNVSAATDGNSHGQQINNEKNNASTTSNDSVSAATDSNSHGQTSNEENNVPTTMTNVSATADSDSHGQTSDYIKNDVSLAADNGQTSDDIKTNNDSKTTDDVKANDDIKSSDDSKTSDDIKTSDDSKTSDGSITSDDMKTGDDGKTSDDMKMSDDNNPSDGIKTSDDSKTSDDMKTNDDDSIRIASPNKEDAFIYVKVQTIASIVFNALISFGAGFGLFVLTYANTASMLSIYSQVAYGILGITIISHLLSAITWTVFKTEILKSCIRSIPATVFASDDEKNSVCNDGWRDFLGSIIMIAVISILLSLYFAIVISSYAKKRNEKETTGAKQHQYEKTSQL</sequence>
<feature type="transmembrane region" description="Helical" evidence="2">
    <location>
        <begin position="465"/>
        <end position="485"/>
    </location>
</feature>
<feature type="transmembrane region" description="Helical" evidence="2">
    <location>
        <begin position="497"/>
        <end position="519"/>
    </location>
</feature>
<feature type="compositionally biased region" description="Basic and acidic residues" evidence="1">
    <location>
        <begin position="424"/>
        <end position="444"/>
    </location>
</feature>
<keyword evidence="2" id="KW-0472">Membrane</keyword>
<accession>A0A2Z6QCB6</accession>
<feature type="transmembrane region" description="Helical" evidence="2">
    <location>
        <begin position="557"/>
        <end position="579"/>
    </location>
</feature>
<feature type="compositionally biased region" description="Polar residues" evidence="1">
    <location>
        <begin position="220"/>
        <end position="238"/>
    </location>
</feature>
<feature type="transmembrane region" description="Helical" evidence="2">
    <location>
        <begin position="23"/>
        <end position="45"/>
    </location>
</feature>
<protein>
    <recommendedName>
        <fullName evidence="5">MARVEL domain-containing protein</fullName>
    </recommendedName>
</protein>
<feature type="compositionally biased region" description="Polar residues" evidence="1">
    <location>
        <begin position="268"/>
        <end position="333"/>
    </location>
</feature>
<evidence type="ECO:0000256" key="1">
    <source>
        <dbReference type="SAM" id="MobiDB-lite"/>
    </source>
</evidence>
<proteinExistence type="predicted"/>
<feature type="compositionally biased region" description="Basic and acidic residues" evidence="1">
    <location>
        <begin position="349"/>
        <end position="389"/>
    </location>
</feature>
<gene>
    <name evidence="3" type="ORF">RclHR1_14330002</name>
</gene>
<dbReference type="Proteomes" id="UP000247702">
    <property type="component" value="Unassembled WGS sequence"/>
</dbReference>
<dbReference type="AlphaFoldDB" id="A0A2Z6QCB6"/>
<comment type="caution">
    <text evidence="3">The sequence shown here is derived from an EMBL/GenBank/DDBJ whole genome shotgun (WGS) entry which is preliminary data.</text>
</comment>
<evidence type="ECO:0000256" key="2">
    <source>
        <dbReference type="SAM" id="Phobius"/>
    </source>
</evidence>
<evidence type="ECO:0000313" key="3">
    <source>
        <dbReference type="EMBL" id="GBB87840.1"/>
    </source>
</evidence>
<organism evidence="3 4">
    <name type="scientific">Rhizophagus clarus</name>
    <dbReference type="NCBI Taxonomy" id="94130"/>
    <lineage>
        <taxon>Eukaryota</taxon>
        <taxon>Fungi</taxon>
        <taxon>Fungi incertae sedis</taxon>
        <taxon>Mucoromycota</taxon>
        <taxon>Glomeromycotina</taxon>
        <taxon>Glomeromycetes</taxon>
        <taxon>Glomerales</taxon>
        <taxon>Glomeraceae</taxon>
        <taxon>Rhizophagus</taxon>
    </lineage>
</organism>
<feature type="region of interest" description="Disordered" evidence="1">
    <location>
        <begin position="218"/>
        <end position="238"/>
    </location>
</feature>
<keyword evidence="2" id="KW-1133">Transmembrane helix</keyword>
<evidence type="ECO:0008006" key="5">
    <source>
        <dbReference type="Google" id="ProtNLM"/>
    </source>
</evidence>
<dbReference type="EMBL" id="BEXD01000484">
    <property type="protein sequence ID" value="GBB87840.1"/>
    <property type="molecule type" value="Genomic_DNA"/>
</dbReference>
<keyword evidence="2" id="KW-0812">Transmembrane</keyword>
<feature type="region of interest" description="Disordered" evidence="1">
    <location>
        <begin position="268"/>
        <end position="444"/>
    </location>
</feature>
<name>A0A2Z6QCB6_9GLOM</name>